<accession>A0ABV7WSD9</accession>
<dbReference type="SUPFAM" id="SSF55008">
    <property type="entry name" value="HMA, heavy metal-associated domain"/>
    <property type="match status" value="1"/>
</dbReference>
<dbReference type="PROSITE" id="PS50846">
    <property type="entry name" value="HMA_2"/>
    <property type="match status" value="1"/>
</dbReference>
<organism evidence="2 3">
    <name type="scientific">Reinekea marina</name>
    <dbReference type="NCBI Taxonomy" id="1310421"/>
    <lineage>
        <taxon>Bacteria</taxon>
        <taxon>Pseudomonadati</taxon>
        <taxon>Pseudomonadota</taxon>
        <taxon>Gammaproteobacteria</taxon>
        <taxon>Oceanospirillales</taxon>
        <taxon>Saccharospirillaceae</taxon>
        <taxon>Reinekea</taxon>
    </lineage>
</organism>
<dbReference type="EMBL" id="JBHRYN010000008">
    <property type="protein sequence ID" value="MFC3701373.1"/>
    <property type="molecule type" value="Genomic_DNA"/>
</dbReference>
<dbReference type="InterPro" id="IPR006121">
    <property type="entry name" value="HMA_dom"/>
</dbReference>
<dbReference type="Pfam" id="PF00403">
    <property type="entry name" value="HMA"/>
    <property type="match status" value="1"/>
</dbReference>
<evidence type="ECO:0000313" key="3">
    <source>
        <dbReference type="Proteomes" id="UP001595710"/>
    </source>
</evidence>
<name>A0ABV7WSD9_9GAMM</name>
<dbReference type="InterPro" id="IPR036163">
    <property type="entry name" value="HMA_dom_sf"/>
</dbReference>
<feature type="domain" description="HMA" evidence="1">
    <location>
        <begin position="1"/>
        <end position="63"/>
    </location>
</feature>
<comment type="caution">
    <text evidence="2">The sequence shown here is derived from an EMBL/GenBank/DDBJ whole genome shotgun (WGS) entry which is preliminary data.</text>
</comment>
<evidence type="ECO:0000313" key="2">
    <source>
        <dbReference type="EMBL" id="MFC3701373.1"/>
    </source>
</evidence>
<dbReference type="RefSeq" id="WP_290282626.1">
    <property type="nucleotide sequence ID" value="NZ_JAUFQI010000001.1"/>
</dbReference>
<keyword evidence="3" id="KW-1185">Reference proteome</keyword>
<dbReference type="Gene3D" id="3.30.70.100">
    <property type="match status" value="1"/>
</dbReference>
<gene>
    <name evidence="2" type="ORF">ACFOND_06930</name>
</gene>
<evidence type="ECO:0000259" key="1">
    <source>
        <dbReference type="PROSITE" id="PS50846"/>
    </source>
</evidence>
<protein>
    <submittedName>
        <fullName evidence="2">Heavy-metal-associated domain-containing protein</fullName>
    </submittedName>
</protein>
<sequence length="68" mass="7137">MISIKIEGATCQGCVNAIEKALGNTQGVNSASFDLSTQWARIDASTDIDALTSAIEDAGFDVLESKED</sequence>
<reference evidence="3" key="1">
    <citation type="journal article" date="2019" name="Int. J. Syst. Evol. Microbiol.">
        <title>The Global Catalogue of Microorganisms (GCM) 10K type strain sequencing project: providing services to taxonomists for standard genome sequencing and annotation.</title>
        <authorList>
            <consortium name="The Broad Institute Genomics Platform"/>
            <consortium name="The Broad Institute Genome Sequencing Center for Infectious Disease"/>
            <person name="Wu L."/>
            <person name="Ma J."/>
        </authorList>
    </citation>
    <scope>NUCLEOTIDE SEQUENCE [LARGE SCALE GENOMIC DNA]</scope>
    <source>
        <strain evidence="3">CECT 8288</strain>
    </source>
</reference>
<proteinExistence type="predicted"/>
<dbReference type="Proteomes" id="UP001595710">
    <property type="component" value="Unassembled WGS sequence"/>
</dbReference>
<dbReference type="CDD" id="cd00371">
    <property type="entry name" value="HMA"/>
    <property type="match status" value="1"/>
</dbReference>